<organism evidence="2">
    <name type="scientific">Mucochytrium quahogii</name>
    <dbReference type="NCBI Taxonomy" id="96639"/>
    <lineage>
        <taxon>Eukaryota</taxon>
        <taxon>Sar</taxon>
        <taxon>Stramenopiles</taxon>
        <taxon>Bigyra</taxon>
        <taxon>Labyrinthulomycetes</taxon>
        <taxon>Thraustochytrida</taxon>
        <taxon>Thraustochytriidae</taxon>
        <taxon>Mucochytrium</taxon>
    </lineage>
</organism>
<evidence type="ECO:0000256" key="1">
    <source>
        <dbReference type="SAM" id="MobiDB-lite"/>
    </source>
</evidence>
<reference evidence="2" key="1">
    <citation type="submission" date="2021-01" db="EMBL/GenBank/DDBJ databases">
        <authorList>
            <person name="Corre E."/>
            <person name="Pelletier E."/>
            <person name="Niang G."/>
            <person name="Scheremetjew M."/>
            <person name="Finn R."/>
            <person name="Kale V."/>
            <person name="Holt S."/>
            <person name="Cochrane G."/>
            <person name="Meng A."/>
            <person name="Brown T."/>
            <person name="Cohen L."/>
        </authorList>
    </citation>
    <scope>NUCLEOTIDE SEQUENCE</scope>
    <source>
        <strain evidence="2">NY070348D</strain>
    </source>
</reference>
<name>A0A7S2RW16_9STRA</name>
<evidence type="ECO:0000313" key="2">
    <source>
        <dbReference type="EMBL" id="CAD9682227.1"/>
    </source>
</evidence>
<sequence length="392" mass="45824">MQQPDMMGQAVPGDQRQTQVLENAVESFLKECEKEIKERHHQKACELLDRAEKRFPQLDPIALAKWRPRLEALKIRILLLDLFPQTPNPNRQRFKIFSRDTVRPAVYDCNYDLCHLIREKVFCAELRIPYFIEFEQKLEDKAFHALVLVGDAPYTYSRVWIQDTPEGNKWAVLDRMCTLDVDKDQPYKHRGHGAANYMLECIKQFLAVNLLPNPNYHCNILVVHVPVKTPKVIEKLINKGFRFVTSLEDYKNLVERGDVPITYFHDGKVRVNTVHLYIPLPVDYSLLVNQFALANNKEISNGSPEYQEALEIVTNQHQKACEADLLQIQQYARVEMARAANPDNIKKAKEELQQFQLRQQERFQHTINQQQQYQQQLAQQHQNQQTPPPSSN</sequence>
<gene>
    <name evidence="2" type="ORF">QSP1433_LOCUS7614</name>
</gene>
<feature type="compositionally biased region" description="Low complexity" evidence="1">
    <location>
        <begin position="369"/>
        <end position="385"/>
    </location>
</feature>
<dbReference type="EMBL" id="HBHK01012079">
    <property type="protein sequence ID" value="CAD9682227.1"/>
    <property type="molecule type" value="Transcribed_RNA"/>
</dbReference>
<proteinExistence type="predicted"/>
<dbReference type="AlphaFoldDB" id="A0A7S2RW16"/>
<accession>A0A7S2RW16</accession>
<protein>
    <submittedName>
        <fullName evidence="2">Uncharacterized protein</fullName>
    </submittedName>
</protein>
<feature type="region of interest" description="Disordered" evidence="1">
    <location>
        <begin position="368"/>
        <end position="392"/>
    </location>
</feature>